<organism evidence="3 4">
    <name type="scientific">Clostridium perfringens (strain ATCC 13124 / DSM 756 / JCM 1290 / NCIMB 6125 / NCTC 8237 / Type A)</name>
    <dbReference type="NCBI Taxonomy" id="195103"/>
    <lineage>
        <taxon>Bacteria</taxon>
        <taxon>Bacillati</taxon>
        <taxon>Bacillota</taxon>
        <taxon>Clostridia</taxon>
        <taxon>Eubacteriales</taxon>
        <taxon>Clostridiaceae</taxon>
        <taxon>Clostridium</taxon>
    </lineage>
</organism>
<dbReference type="Gene3D" id="1.10.260.40">
    <property type="entry name" value="lambda repressor-like DNA-binding domains"/>
    <property type="match status" value="1"/>
</dbReference>
<keyword evidence="4" id="KW-1185">Reference proteome</keyword>
<evidence type="ECO:0000256" key="1">
    <source>
        <dbReference type="ARBA" id="ARBA00023125"/>
    </source>
</evidence>
<dbReference type="KEGG" id="cpf:CPF_2601"/>
<dbReference type="GO" id="GO:0003677">
    <property type="term" value="F:DNA binding"/>
    <property type="evidence" value="ECO:0007669"/>
    <property type="project" value="UniProtKB-KW"/>
</dbReference>
<dbReference type="EMBL" id="CP000246">
    <property type="protein sequence ID" value="ABG84012.1"/>
    <property type="molecule type" value="Genomic_DNA"/>
</dbReference>
<feature type="domain" description="HTH cro/C1-type" evidence="2">
    <location>
        <begin position="12"/>
        <end position="67"/>
    </location>
</feature>
<dbReference type="PROSITE" id="PS50943">
    <property type="entry name" value="HTH_CROC1"/>
    <property type="match status" value="1"/>
</dbReference>
<dbReference type="InterPro" id="IPR001387">
    <property type="entry name" value="Cro/C1-type_HTH"/>
</dbReference>
<dbReference type="CDD" id="cd00093">
    <property type="entry name" value="HTH_XRE"/>
    <property type="match status" value="1"/>
</dbReference>
<protein>
    <submittedName>
        <fullName evidence="3">Transcriptional regulator</fullName>
    </submittedName>
</protein>
<dbReference type="SMART" id="SM00530">
    <property type="entry name" value="HTH_XRE"/>
    <property type="match status" value="1"/>
</dbReference>
<dbReference type="STRING" id="195103.CPF_2601"/>
<proteinExistence type="predicted"/>
<dbReference type="RefSeq" id="WP_011591114.1">
    <property type="nucleotide sequence ID" value="NC_008261.1"/>
</dbReference>
<dbReference type="InterPro" id="IPR010982">
    <property type="entry name" value="Lambda_DNA-bd_dom_sf"/>
</dbReference>
<name>A0A0H2YSL7_CLOP1</name>
<evidence type="ECO:0000313" key="4">
    <source>
        <dbReference type="Proteomes" id="UP000001823"/>
    </source>
</evidence>
<dbReference type="HOGENOM" id="CLU_1966743_0_0_9"/>
<dbReference type="PaxDb" id="195103-CPF_2601"/>
<accession>A0A0H2YSL7</accession>
<keyword evidence="1" id="KW-0238">DNA-binding</keyword>
<dbReference type="Pfam" id="PF01381">
    <property type="entry name" value="HTH_3"/>
    <property type="match status" value="1"/>
</dbReference>
<evidence type="ECO:0000259" key="2">
    <source>
        <dbReference type="PROSITE" id="PS50943"/>
    </source>
</evidence>
<gene>
    <name evidence="3" type="ordered locus">CPF_2601</name>
</gene>
<dbReference type="Proteomes" id="UP000001823">
    <property type="component" value="Chromosome"/>
</dbReference>
<dbReference type="SUPFAM" id="SSF47413">
    <property type="entry name" value="lambda repressor-like DNA-binding domains"/>
    <property type="match status" value="1"/>
</dbReference>
<dbReference type="eggNOG" id="COG1396">
    <property type="taxonomic scope" value="Bacteria"/>
</dbReference>
<sequence>MSKLINNAGNLIRSKRKEKGYSTQELAKLLNVSPGLINNIENGKTDTFNLELLHKISDILNISSSHIISDNIKDITLENINISLSFIPLLKSLNLISNNPNWDSKKIQLLLDKLLDDINFYNKILSN</sequence>
<dbReference type="AlphaFoldDB" id="A0A0H2YSL7"/>
<reference evidence="3 4" key="1">
    <citation type="journal article" date="2006" name="Genome Res.">
        <title>Skewed genomic variability in strains of the toxigenic bacterial pathogen, Clostridium perfringens.</title>
        <authorList>
            <person name="Myers G.S."/>
            <person name="Rasko D.A."/>
            <person name="Cheung J.K."/>
            <person name="Ravel J."/>
            <person name="Seshadri R."/>
            <person name="Deboy R.T."/>
            <person name="Ren Q."/>
            <person name="Varga J."/>
            <person name="Awad M.M."/>
            <person name="Brinkac L.M."/>
            <person name="Daugherty S.C."/>
            <person name="Haft D.H."/>
            <person name="Dodson R.J."/>
            <person name="Madupu R."/>
            <person name="Nelson W.C."/>
            <person name="Rosovitz M.J."/>
            <person name="Sullivan S.A."/>
            <person name="Khouri H."/>
            <person name="Dimitrov G.I."/>
            <person name="Watkins K.L."/>
            <person name="Mulligan S."/>
            <person name="Benton J."/>
            <person name="Radune D."/>
            <person name="Fisher D.J."/>
            <person name="Atkins H.S."/>
            <person name="Hiscox T."/>
            <person name="Jost B.H."/>
            <person name="Billington S.J."/>
            <person name="Songer J.G."/>
            <person name="McClane B.A."/>
            <person name="Titball R.W."/>
            <person name="Rood J.I."/>
            <person name="Melville S.B."/>
            <person name="Paulsen I.T."/>
        </authorList>
    </citation>
    <scope>NUCLEOTIDE SEQUENCE [LARGE SCALE GENOMIC DNA]</scope>
    <source>
        <strain evidence="4">ATCC 13124 / DSM 756 / JCM 1290 / NCIMB 6125 / NCTC 8237 / S 107 / Type A</strain>
    </source>
</reference>
<dbReference type="PANTHER" id="PTHR46558">
    <property type="entry name" value="TRACRIPTIONAL REGULATORY PROTEIN-RELATED-RELATED"/>
    <property type="match status" value="1"/>
</dbReference>
<dbReference type="PANTHER" id="PTHR46558:SF4">
    <property type="entry name" value="DNA-BIDING PHAGE PROTEIN"/>
    <property type="match status" value="1"/>
</dbReference>
<evidence type="ECO:0000313" key="3">
    <source>
        <dbReference type="EMBL" id="ABG84012.1"/>
    </source>
</evidence>